<gene>
    <name evidence="1" type="ORF">GN958_ATG14885</name>
</gene>
<evidence type="ECO:0000313" key="2">
    <source>
        <dbReference type="Proteomes" id="UP000704712"/>
    </source>
</evidence>
<name>A0A8S9U9D2_PHYIN</name>
<dbReference type="Proteomes" id="UP000704712">
    <property type="component" value="Unassembled WGS sequence"/>
</dbReference>
<accession>A0A8S9U9D2</accession>
<evidence type="ECO:0000313" key="1">
    <source>
        <dbReference type="EMBL" id="KAF4135899.1"/>
    </source>
</evidence>
<reference evidence="1" key="1">
    <citation type="submission" date="2020-03" db="EMBL/GenBank/DDBJ databases">
        <title>Hybrid Assembly of Korean Phytophthora infestans isolates.</title>
        <authorList>
            <person name="Prokchorchik M."/>
            <person name="Lee Y."/>
            <person name="Seo J."/>
            <person name="Cho J.-H."/>
            <person name="Park Y.-E."/>
            <person name="Jang D.-C."/>
            <person name="Im J.-S."/>
            <person name="Choi J.-G."/>
            <person name="Park H.-J."/>
            <person name="Lee G.-B."/>
            <person name="Lee Y.-G."/>
            <person name="Hong S.-Y."/>
            <person name="Cho K."/>
            <person name="Sohn K.H."/>
        </authorList>
    </citation>
    <scope>NUCLEOTIDE SEQUENCE</scope>
    <source>
        <strain evidence="1">KR_2_A2</strain>
    </source>
</reference>
<protein>
    <submittedName>
        <fullName evidence="1">Uncharacterized protein</fullName>
    </submittedName>
</protein>
<proteinExistence type="predicted"/>
<comment type="caution">
    <text evidence="1">The sequence shown here is derived from an EMBL/GenBank/DDBJ whole genome shotgun (WGS) entry which is preliminary data.</text>
</comment>
<sequence>MKDIFPSVVGAAVKAQQDQLALGILDYMHKRDIHAKPTYMSATNAAIRSGHEELFNRVLDDIKKSGCQSAYPLGCH</sequence>
<dbReference type="EMBL" id="JAACNO010002038">
    <property type="protein sequence ID" value="KAF4135899.1"/>
    <property type="molecule type" value="Genomic_DNA"/>
</dbReference>
<organism evidence="1 2">
    <name type="scientific">Phytophthora infestans</name>
    <name type="common">Potato late blight agent</name>
    <name type="synonym">Botrytis infestans</name>
    <dbReference type="NCBI Taxonomy" id="4787"/>
    <lineage>
        <taxon>Eukaryota</taxon>
        <taxon>Sar</taxon>
        <taxon>Stramenopiles</taxon>
        <taxon>Oomycota</taxon>
        <taxon>Peronosporomycetes</taxon>
        <taxon>Peronosporales</taxon>
        <taxon>Peronosporaceae</taxon>
        <taxon>Phytophthora</taxon>
    </lineage>
</organism>
<dbReference type="AlphaFoldDB" id="A0A8S9U9D2"/>